<name>A0A6J5NNK7_9CAUD</name>
<gene>
    <name evidence="1" type="ORF">UFOVP724_145</name>
</gene>
<reference evidence="1" key="1">
    <citation type="submission" date="2020-04" db="EMBL/GenBank/DDBJ databases">
        <authorList>
            <person name="Chiriac C."/>
            <person name="Salcher M."/>
            <person name="Ghai R."/>
            <person name="Kavagutti S V."/>
        </authorList>
    </citation>
    <scope>NUCLEOTIDE SEQUENCE</scope>
</reference>
<organism evidence="1">
    <name type="scientific">uncultured Caudovirales phage</name>
    <dbReference type="NCBI Taxonomy" id="2100421"/>
    <lineage>
        <taxon>Viruses</taxon>
        <taxon>Duplodnaviria</taxon>
        <taxon>Heunggongvirae</taxon>
        <taxon>Uroviricota</taxon>
        <taxon>Caudoviricetes</taxon>
        <taxon>Peduoviridae</taxon>
        <taxon>Maltschvirus</taxon>
        <taxon>Maltschvirus maltsch</taxon>
    </lineage>
</organism>
<evidence type="ECO:0000313" key="1">
    <source>
        <dbReference type="EMBL" id="CAB4160312.1"/>
    </source>
</evidence>
<protein>
    <submittedName>
        <fullName evidence="1">Uncharacterized protein</fullName>
    </submittedName>
</protein>
<sequence>MTYDESKHEIQLDASTISDASNRYLITNFSNITRDNMSTVSSYINSQIYPILKTLTSGPVYDDVLSVGLNGSTIISDHLANVNSGAIFWDDTINVGRPKTLKESLLYIQTLAIGNQTVIQNLTDSNLSDRIAALESDVIDLQSIDEIQNLKLQQIAQDVFGPSYQLNNDGNMTRDTPVISSFIPIEQKAQPDGVATLDSNGKVPINQIPDLAITTVQVVADIAERDNLDNVQDGDVVKTSDDNKVYMLKSLTPNKEWIEISADVQDLSDYARKSLSNTFTANNIFKNDSGNEIITVEDNSQPFAKFIKNQKQFETYNLISGRNLSSTPEDGTSQFYGTALFKTNIIKIGTDPFYDMSGKAPIEIEDDGKTNINMNGWTSINRTVSQGNQSIDNKYFLKLNTNQAMTEDAYILKIGPDLNQESLMNGFFKWKGTTGDFVVHKDPHSNSSDQSLATTNWVRTLLNNSGGNIDTSNFAKLNVNNIYNTGVTNHFKGLIKTDSYIKLNVADSSRITRSHIGNDQNDTPLITVTEDVDIGADTKTVLIDIERDSGFYPLADIDSVKNHAQILWNETELTRSWMLSHSPLSNSNDTSIATTNWVMEKVNAVSGESADPLIKNNIFINEQLKFKDIVGPSIILNYDTTTLESANAPNPIKNAIIQVYRGNNGTGAELKWNESDDVWEVSPPPGAESNSNAVATTFWTKAKIDALSLDSLSDVTITSNSLNNNQTLRHLNGQWVNTQLAVNNLSDSTNVALRNSSNVFTQIQRAVSPSPESNNTDLATTSWVRGIINDINASPITTLNELTDVVLTNPQPGQTLVYRNVNGTNQWINSILSVNDISGFNLSGYAPITSPSFLGAPSLNAQATALPANDNTSRLVTSSWVQNLINDRLSIVSQATFDGVMLDKTLSFQYNSSNRSNSIQWDFISNNQSVDIFKFKNKIDQANETIHPISLDDYFLSTFINANIGGGRPGYQYNDNQLPSKGNYSHSLFYNSMDDWDYNNNISVRDRSRYIVTYKKFNNNGDGLVDGVVDTDYITYADNNFATSKFCYINPYLKDFFLLADNTFFSKGIFDGQRLFVKNITGDLIYIGLNSCNELLPEFQAFQVNQNQRKIFALPSLASIEFVWFNIGSVKKENSVIVGFWYPKIITGAVTSYVPQNIVGGIFPPESTTTTNKFYTQSIFNIAKARKQS</sequence>
<dbReference type="EMBL" id="LR796696">
    <property type="protein sequence ID" value="CAB4160312.1"/>
    <property type="molecule type" value="Genomic_DNA"/>
</dbReference>
<accession>A0A6J5NNK7</accession>
<proteinExistence type="predicted"/>